<proteinExistence type="inferred from homology"/>
<dbReference type="Gene3D" id="3.40.50.150">
    <property type="entry name" value="Vaccinia Virus protein VP39"/>
    <property type="match status" value="1"/>
</dbReference>
<dbReference type="GO" id="GO:0008649">
    <property type="term" value="F:rRNA methyltransferase activity"/>
    <property type="evidence" value="ECO:0007669"/>
    <property type="project" value="InterPro"/>
</dbReference>
<dbReference type="Proteomes" id="UP000748308">
    <property type="component" value="Unassembled WGS sequence"/>
</dbReference>
<evidence type="ECO:0000256" key="11">
    <source>
        <dbReference type="ARBA" id="ARBA00031088"/>
    </source>
</evidence>
<sequence>MMRAGLDARAVALRILTEAQSRRIPTEPLLAPTLARSGLDARDRRLATTLVQTTHRWRGRADRILDHRLERGVRSLEARTLNILRLAYVQLFHLDQLPPHAVVHTAVDLARRAGGEGKARLVNRILRGLLAHPPGPEEWRAPRGSSVGAAIVLEGELSHPAWLLERWLARWGRSETERICEWNNRPPRFHLRVAGGAAAAAEVAARLGAEGIDAVPGRLLPEALRLCATLDLYGHPLLAEGRVSVQDESQMLVGRLWPPEATGPVLDLCAAPGTKSCHLAELEPETAVFAADAAPRRLERVRDAARRLRLGNVSCFVGDGLRPPLRPGLARVLVDAPCSALGVLQRRPDARWLRSPGEIHDAARRQALLLDAAADLLVPGGFLLYSLCTLESEESDEQVDAFLERHPGFEPAQLPAIVPEALRDRPGIVRVLPGTLEMEGLFAALLRRKA</sequence>
<comment type="similarity">
    <text evidence="13">Belongs to the class I-like SAM-binding methyltransferase superfamily. RsmB/NOP family.</text>
</comment>
<dbReference type="SUPFAM" id="SSF48013">
    <property type="entry name" value="NusB-like"/>
    <property type="match status" value="1"/>
</dbReference>
<dbReference type="PRINTS" id="PR02008">
    <property type="entry name" value="RCMTFAMILY"/>
</dbReference>
<dbReference type="InterPro" id="IPR054728">
    <property type="entry name" value="RsmB-like_ferredoxin"/>
</dbReference>
<comment type="catalytic activity">
    <reaction evidence="12">
        <text>cytidine(967) in 16S rRNA + S-adenosyl-L-methionine = 5-methylcytidine(967) in 16S rRNA + S-adenosyl-L-homocysteine + H(+)</text>
        <dbReference type="Rhea" id="RHEA:42748"/>
        <dbReference type="Rhea" id="RHEA-COMP:10219"/>
        <dbReference type="Rhea" id="RHEA-COMP:10220"/>
        <dbReference type="ChEBI" id="CHEBI:15378"/>
        <dbReference type="ChEBI" id="CHEBI:57856"/>
        <dbReference type="ChEBI" id="CHEBI:59789"/>
        <dbReference type="ChEBI" id="CHEBI:74483"/>
        <dbReference type="ChEBI" id="CHEBI:82748"/>
        <dbReference type="EC" id="2.1.1.176"/>
    </reaction>
</comment>
<dbReference type="SUPFAM" id="SSF53335">
    <property type="entry name" value="S-adenosyl-L-methionine-dependent methyltransferases"/>
    <property type="match status" value="1"/>
</dbReference>
<dbReference type="GO" id="GO:0003723">
    <property type="term" value="F:RNA binding"/>
    <property type="evidence" value="ECO:0007669"/>
    <property type="project" value="UniProtKB-UniRule"/>
</dbReference>
<dbReference type="InterPro" id="IPR035926">
    <property type="entry name" value="NusB-like_sf"/>
</dbReference>
<feature type="active site" description="Nucleophile" evidence="13">
    <location>
        <position position="388"/>
    </location>
</feature>
<keyword evidence="9 13" id="KW-0694">RNA-binding</keyword>
<dbReference type="Gene3D" id="1.10.940.10">
    <property type="entry name" value="NusB-like"/>
    <property type="match status" value="1"/>
</dbReference>
<feature type="domain" description="SAM-dependent MTase RsmB/NOP-type" evidence="14">
    <location>
        <begin position="179"/>
        <end position="449"/>
    </location>
</feature>
<dbReference type="GO" id="GO:0005737">
    <property type="term" value="C:cytoplasm"/>
    <property type="evidence" value="ECO:0007669"/>
    <property type="project" value="UniProtKB-SubCell"/>
</dbReference>
<dbReference type="PROSITE" id="PS51686">
    <property type="entry name" value="SAM_MT_RSMB_NOP"/>
    <property type="match status" value="1"/>
</dbReference>
<evidence type="ECO:0000259" key="14">
    <source>
        <dbReference type="PROSITE" id="PS51686"/>
    </source>
</evidence>
<comment type="subcellular location">
    <subcellularLocation>
        <location evidence="2">Cytoplasm</location>
    </subcellularLocation>
</comment>
<dbReference type="InterPro" id="IPR029063">
    <property type="entry name" value="SAM-dependent_MTases_sf"/>
</dbReference>
<keyword evidence="6 13" id="KW-0489">Methyltransferase</keyword>
<dbReference type="InterPro" id="IPR006027">
    <property type="entry name" value="NusB_RsmB_TIM44"/>
</dbReference>
<evidence type="ECO:0000256" key="3">
    <source>
        <dbReference type="ARBA" id="ARBA00012140"/>
    </source>
</evidence>
<dbReference type="NCBIfam" id="TIGR00563">
    <property type="entry name" value="rsmB"/>
    <property type="match status" value="1"/>
</dbReference>
<gene>
    <name evidence="15" type="primary">rsmB</name>
    <name evidence="15" type="ORF">FJY75_00235</name>
</gene>
<dbReference type="Pfam" id="PF01029">
    <property type="entry name" value="NusB"/>
    <property type="match status" value="1"/>
</dbReference>
<evidence type="ECO:0000256" key="1">
    <source>
        <dbReference type="ARBA" id="ARBA00002724"/>
    </source>
</evidence>
<reference evidence="15" key="1">
    <citation type="submission" date="2019-03" db="EMBL/GenBank/DDBJ databases">
        <title>Lake Tanganyika Metagenome-Assembled Genomes (MAGs).</title>
        <authorList>
            <person name="Tran P."/>
        </authorList>
    </citation>
    <scope>NUCLEOTIDE SEQUENCE</scope>
    <source>
        <strain evidence="15">M_DeepCast_400m_m2_100</strain>
    </source>
</reference>
<evidence type="ECO:0000313" key="16">
    <source>
        <dbReference type="Proteomes" id="UP000748308"/>
    </source>
</evidence>
<organism evidence="15 16">
    <name type="scientific">Eiseniibacteriota bacterium</name>
    <dbReference type="NCBI Taxonomy" id="2212470"/>
    <lineage>
        <taxon>Bacteria</taxon>
        <taxon>Candidatus Eiseniibacteriota</taxon>
    </lineage>
</organism>
<evidence type="ECO:0000256" key="6">
    <source>
        <dbReference type="ARBA" id="ARBA00022603"/>
    </source>
</evidence>
<dbReference type="InterPro" id="IPR001678">
    <property type="entry name" value="MeTrfase_RsmB-F_NOP2_dom"/>
</dbReference>
<protein>
    <recommendedName>
        <fullName evidence="3">16S rRNA (cytosine(967)-C(5))-methyltransferase</fullName>
        <ecNumber evidence="3">2.1.1.176</ecNumber>
    </recommendedName>
    <alternativeName>
        <fullName evidence="10">16S rRNA m5C967 methyltransferase</fullName>
    </alternativeName>
    <alternativeName>
        <fullName evidence="11">rRNA (cytosine-C(5)-)-methyltransferase RsmB</fullName>
    </alternativeName>
</protein>
<keyword evidence="7 13" id="KW-0808">Transferase</keyword>
<dbReference type="InterPro" id="IPR004573">
    <property type="entry name" value="rRNA_ssu_MeTfrase_B"/>
</dbReference>
<keyword evidence="8 13" id="KW-0949">S-adenosyl-L-methionine</keyword>
<evidence type="ECO:0000256" key="13">
    <source>
        <dbReference type="PROSITE-ProRule" id="PRU01023"/>
    </source>
</evidence>
<feature type="binding site" evidence="13">
    <location>
        <position position="335"/>
    </location>
    <ligand>
        <name>S-adenosyl-L-methionine</name>
        <dbReference type="ChEBI" id="CHEBI:59789"/>
    </ligand>
</feature>
<dbReference type="AlphaFoldDB" id="A0A937X8Z2"/>
<dbReference type="EC" id="2.1.1.176" evidence="3"/>
<evidence type="ECO:0000313" key="15">
    <source>
        <dbReference type="EMBL" id="MBM3316254.1"/>
    </source>
</evidence>
<dbReference type="Pfam" id="PF22458">
    <property type="entry name" value="RsmF-B_ferredox"/>
    <property type="match status" value="1"/>
</dbReference>
<dbReference type="PANTHER" id="PTHR22807:SF61">
    <property type="entry name" value="NOL1_NOP2_SUN FAMILY PROTEIN _ ANTITERMINATION NUSB DOMAIN-CONTAINING PROTEIN"/>
    <property type="match status" value="1"/>
</dbReference>
<dbReference type="Pfam" id="PF01189">
    <property type="entry name" value="Methyltr_RsmB-F"/>
    <property type="match status" value="1"/>
</dbReference>
<name>A0A937X8Z2_UNCEI</name>
<evidence type="ECO:0000256" key="12">
    <source>
        <dbReference type="ARBA" id="ARBA00047283"/>
    </source>
</evidence>
<evidence type="ECO:0000256" key="2">
    <source>
        <dbReference type="ARBA" id="ARBA00004496"/>
    </source>
</evidence>
<evidence type="ECO:0000256" key="7">
    <source>
        <dbReference type="ARBA" id="ARBA00022679"/>
    </source>
</evidence>
<feature type="binding site" evidence="13">
    <location>
        <position position="319"/>
    </location>
    <ligand>
        <name>S-adenosyl-L-methionine</name>
        <dbReference type="ChEBI" id="CHEBI:59789"/>
    </ligand>
</feature>
<keyword evidence="5" id="KW-0698">rRNA processing</keyword>
<evidence type="ECO:0000256" key="10">
    <source>
        <dbReference type="ARBA" id="ARBA00030399"/>
    </source>
</evidence>
<evidence type="ECO:0000256" key="4">
    <source>
        <dbReference type="ARBA" id="ARBA00022490"/>
    </source>
</evidence>
<evidence type="ECO:0000256" key="5">
    <source>
        <dbReference type="ARBA" id="ARBA00022552"/>
    </source>
</evidence>
<dbReference type="PANTHER" id="PTHR22807">
    <property type="entry name" value="NOP2 YEAST -RELATED NOL1/NOP2/FMU SUN DOMAIN-CONTAINING"/>
    <property type="match status" value="1"/>
</dbReference>
<feature type="binding site" evidence="13">
    <location>
        <position position="292"/>
    </location>
    <ligand>
        <name>S-adenosyl-L-methionine</name>
        <dbReference type="ChEBI" id="CHEBI:59789"/>
    </ligand>
</feature>
<comment type="caution">
    <text evidence="15">The sequence shown here is derived from an EMBL/GenBank/DDBJ whole genome shotgun (WGS) entry which is preliminary data.</text>
</comment>
<dbReference type="CDD" id="cd02440">
    <property type="entry name" value="AdoMet_MTases"/>
    <property type="match status" value="1"/>
</dbReference>
<evidence type="ECO:0000256" key="8">
    <source>
        <dbReference type="ARBA" id="ARBA00022691"/>
    </source>
</evidence>
<accession>A0A937X8Z2</accession>
<keyword evidence="4" id="KW-0963">Cytoplasm</keyword>
<comment type="caution">
    <text evidence="13">Lacks conserved residue(s) required for the propagation of feature annotation.</text>
</comment>
<dbReference type="EMBL" id="VGIY01000002">
    <property type="protein sequence ID" value="MBM3316254.1"/>
    <property type="molecule type" value="Genomic_DNA"/>
</dbReference>
<dbReference type="InterPro" id="IPR023267">
    <property type="entry name" value="RCMT"/>
</dbReference>
<evidence type="ECO:0000256" key="9">
    <source>
        <dbReference type="ARBA" id="ARBA00022884"/>
    </source>
</evidence>
<dbReference type="InterPro" id="IPR049560">
    <property type="entry name" value="MeTrfase_RsmB-F_NOP2_cat"/>
</dbReference>
<dbReference type="GO" id="GO:0006355">
    <property type="term" value="P:regulation of DNA-templated transcription"/>
    <property type="evidence" value="ECO:0007669"/>
    <property type="project" value="InterPro"/>
</dbReference>
<comment type="function">
    <text evidence="1">Specifically methylates the cytosine at position 967 (m5C967) of 16S rRNA.</text>
</comment>